<dbReference type="Proteomes" id="UP000288805">
    <property type="component" value="Unassembled WGS sequence"/>
</dbReference>
<evidence type="ECO:0000313" key="3">
    <source>
        <dbReference type="EMBL" id="RVW68832.1"/>
    </source>
</evidence>
<dbReference type="EMBL" id="QGNW01000517">
    <property type="protein sequence ID" value="RVW68832.1"/>
    <property type="molecule type" value="Genomic_DNA"/>
</dbReference>
<feature type="transmembrane region" description="Helical" evidence="2">
    <location>
        <begin position="232"/>
        <end position="253"/>
    </location>
</feature>
<name>A0A438G9F0_VITVI</name>
<evidence type="ECO:0000256" key="1">
    <source>
        <dbReference type="SAM" id="MobiDB-lite"/>
    </source>
</evidence>
<proteinExistence type="predicted"/>
<evidence type="ECO:0000313" key="4">
    <source>
        <dbReference type="Proteomes" id="UP000288805"/>
    </source>
</evidence>
<gene>
    <name evidence="3" type="primary">FTSH12_0</name>
    <name evidence="3" type="ORF">CK203_061580</name>
</gene>
<keyword evidence="2" id="KW-0812">Transmembrane</keyword>
<dbReference type="GO" id="GO:0008237">
    <property type="term" value="F:metallopeptidase activity"/>
    <property type="evidence" value="ECO:0007669"/>
    <property type="project" value="UniProtKB-KW"/>
</dbReference>
<protein>
    <submittedName>
        <fullName evidence="3">ATP-dependent zinc metalloprotease FTSH 12, chloroplastic</fullName>
    </submittedName>
</protein>
<sequence>MDLSIPHTTPYPFHLSSSKPLLFNQNSSNLVLFKPLSLPSSNRRRSRQYHKRLVFVAASSANPSGPNGFSWLGLAYSIQRGSERFWVQFGGLVKRETGFDLEDANSKVNEFVGPVRGAVKRGEDGLDRFRTELLPEFVNWNRWERWKASELREGGDLEIRFISSWNVALSLKRISTLANEEIRQQLKLLLEKGHGWTSTSSCAMPRSLNGLGAKERWDLHLADLKNWEAKRIGALILYTFVVIISFRGIYLAFQAPRLDRQRKEVTEAYMEALIPEPSPSNIRKFKKGMWRKTIPKGLKMKKFIERPDGTLIHDSSYVGEDAWSDDPEPQDNVNQIIDSKDQQNSGTWRERLNTWKEILKKDKLKEDLESLNAKYAVEFDMKEVENSLRKDVVEKVPESNGTRALWISKRWWRYRPKLPYTYFLQKLDSSEGSFQPNKVSLTEKDNTQQALKRENKSCHKAVAIPQ</sequence>
<dbReference type="GO" id="GO:0006508">
    <property type="term" value="P:proteolysis"/>
    <property type="evidence" value="ECO:0007669"/>
    <property type="project" value="UniProtKB-KW"/>
</dbReference>
<comment type="caution">
    <text evidence="3">The sequence shown here is derived from an EMBL/GenBank/DDBJ whole genome shotgun (WGS) entry which is preliminary data.</text>
</comment>
<dbReference type="AlphaFoldDB" id="A0A438G9F0"/>
<keyword evidence="2" id="KW-0472">Membrane</keyword>
<keyword evidence="3" id="KW-0378">Hydrolase</keyword>
<feature type="region of interest" description="Disordered" evidence="1">
    <location>
        <begin position="445"/>
        <end position="466"/>
    </location>
</feature>
<accession>A0A438G9F0</accession>
<keyword evidence="2" id="KW-1133">Transmembrane helix</keyword>
<evidence type="ECO:0000256" key="2">
    <source>
        <dbReference type="SAM" id="Phobius"/>
    </source>
</evidence>
<feature type="compositionally biased region" description="Basic and acidic residues" evidence="1">
    <location>
        <begin position="445"/>
        <end position="457"/>
    </location>
</feature>
<keyword evidence="3" id="KW-0482">Metalloprotease</keyword>
<keyword evidence="3" id="KW-0645">Protease</keyword>
<reference evidence="3 4" key="1">
    <citation type="journal article" date="2018" name="PLoS Genet.">
        <title>Population sequencing reveals clonal diversity and ancestral inbreeding in the grapevine cultivar Chardonnay.</title>
        <authorList>
            <person name="Roach M.J."/>
            <person name="Johnson D.L."/>
            <person name="Bohlmann J."/>
            <person name="van Vuuren H.J."/>
            <person name="Jones S.J."/>
            <person name="Pretorius I.S."/>
            <person name="Schmidt S.A."/>
            <person name="Borneman A.R."/>
        </authorList>
    </citation>
    <scope>NUCLEOTIDE SEQUENCE [LARGE SCALE GENOMIC DNA]</scope>
    <source>
        <strain evidence="4">cv. Chardonnay</strain>
        <tissue evidence="3">Leaf</tissue>
    </source>
</reference>
<organism evidence="3 4">
    <name type="scientific">Vitis vinifera</name>
    <name type="common">Grape</name>
    <dbReference type="NCBI Taxonomy" id="29760"/>
    <lineage>
        <taxon>Eukaryota</taxon>
        <taxon>Viridiplantae</taxon>
        <taxon>Streptophyta</taxon>
        <taxon>Embryophyta</taxon>
        <taxon>Tracheophyta</taxon>
        <taxon>Spermatophyta</taxon>
        <taxon>Magnoliopsida</taxon>
        <taxon>eudicotyledons</taxon>
        <taxon>Gunneridae</taxon>
        <taxon>Pentapetalae</taxon>
        <taxon>rosids</taxon>
        <taxon>Vitales</taxon>
        <taxon>Vitaceae</taxon>
        <taxon>Viteae</taxon>
        <taxon>Vitis</taxon>
    </lineage>
</organism>